<dbReference type="RefSeq" id="WP_190997481.1">
    <property type="nucleotide sequence ID" value="NZ_JACXSI010000012.1"/>
</dbReference>
<evidence type="ECO:0000256" key="5">
    <source>
        <dbReference type="ARBA" id="ARBA00023136"/>
    </source>
</evidence>
<dbReference type="GO" id="GO:0022857">
    <property type="term" value="F:transmembrane transporter activity"/>
    <property type="evidence" value="ECO:0007669"/>
    <property type="project" value="InterPro"/>
</dbReference>
<evidence type="ECO:0000256" key="2">
    <source>
        <dbReference type="ARBA" id="ARBA00022475"/>
    </source>
</evidence>
<protein>
    <submittedName>
        <fullName evidence="7">MFS transporter</fullName>
    </submittedName>
</protein>
<dbReference type="PANTHER" id="PTHR23513">
    <property type="entry name" value="INTEGRAL MEMBRANE EFFLUX PROTEIN-RELATED"/>
    <property type="match status" value="1"/>
</dbReference>
<feature type="transmembrane region" description="Helical" evidence="6">
    <location>
        <begin position="179"/>
        <end position="206"/>
    </location>
</feature>
<dbReference type="Proteomes" id="UP000602076">
    <property type="component" value="Unassembled WGS sequence"/>
</dbReference>
<reference evidence="7" key="1">
    <citation type="submission" date="2020-09" db="EMBL/GenBank/DDBJ databases">
        <title>Bacillus faecalis sp. nov., a moderately halophilic bacterium isolated from cow faeces.</title>
        <authorList>
            <person name="Jiang L."/>
            <person name="Lee J."/>
        </authorList>
    </citation>
    <scope>NUCLEOTIDE SEQUENCE</scope>
    <source>
        <strain evidence="7">AGMB 02131</strain>
    </source>
</reference>
<dbReference type="AlphaFoldDB" id="A0A927CWA7"/>
<evidence type="ECO:0000256" key="1">
    <source>
        <dbReference type="ARBA" id="ARBA00004651"/>
    </source>
</evidence>
<dbReference type="InterPro" id="IPR011701">
    <property type="entry name" value="MFS"/>
</dbReference>
<keyword evidence="3 6" id="KW-0812">Transmembrane</keyword>
<sequence>MFFRHVPAQLIPRAQSVSSTVQVASGLLAPAIAGVLLAISLQLGFLFQAAAFFISIIFISFIKQKELTEKVHEERLNKTVFMKDLKEGFRTIMKEPILRGLIFYLVLINFIFAPVEILLPIYAKSAAELAAIEIAFFIGIFLGSIVINFMLRLPKIVPIISGLVCMFAGFALLSFSGNFVLSCLLIAIVGIGSPLVNISLSSLFMVKVPREVIGRSQSTVNVLLESVSPVALMLTGFILVVLNVQQMFLAIAAAGAIIVLLMVLNPVIRKAN</sequence>
<dbReference type="Gene3D" id="1.20.1250.20">
    <property type="entry name" value="MFS general substrate transporter like domains"/>
    <property type="match status" value="1"/>
</dbReference>
<evidence type="ECO:0000313" key="8">
    <source>
        <dbReference type="Proteomes" id="UP000602076"/>
    </source>
</evidence>
<accession>A0A927CWA7</accession>
<feature type="transmembrane region" description="Helical" evidence="6">
    <location>
        <begin position="156"/>
        <end position="173"/>
    </location>
</feature>
<feature type="transmembrane region" description="Helical" evidence="6">
    <location>
        <begin position="21"/>
        <end position="39"/>
    </location>
</feature>
<feature type="transmembrane region" description="Helical" evidence="6">
    <location>
        <begin position="218"/>
        <end position="242"/>
    </location>
</feature>
<keyword evidence="2" id="KW-1003">Cell membrane</keyword>
<organism evidence="7 8">
    <name type="scientific">Peribacillus faecalis</name>
    <dbReference type="NCBI Taxonomy" id="2772559"/>
    <lineage>
        <taxon>Bacteria</taxon>
        <taxon>Bacillati</taxon>
        <taxon>Bacillota</taxon>
        <taxon>Bacilli</taxon>
        <taxon>Bacillales</taxon>
        <taxon>Bacillaceae</taxon>
        <taxon>Peribacillus</taxon>
    </lineage>
</organism>
<feature type="transmembrane region" description="Helical" evidence="6">
    <location>
        <begin position="45"/>
        <end position="62"/>
    </location>
</feature>
<dbReference type="PANTHER" id="PTHR23513:SF6">
    <property type="entry name" value="MAJOR FACILITATOR SUPERFAMILY ASSOCIATED DOMAIN-CONTAINING PROTEIN"/>
    <property type="match status" value="1"/>
</dbReference>
<comment type="caution">
    <text evidence="7">The sequence shown here is derived from an EMBL/GenBank/DDBJ whole genome shotgun (WGS) entry which is preliminary data.</text>
</comment>
<dbReference type="EMBL" id="JACXSI010000012">
    <property type="protein sequence ID" value="MBD3107937.1"/>
    <property type="molecule type" value="Genomic_DNA"/>
</dbReference>
<feature type="transmembrane region" description="Helical" evidence="6">
    <location>
        <begin position="129"/>
        <end position="149"/>
    </location>
</feature>
<dbReference type="SUPFAM" id="SSF103473">
    <property type="entry name" value="MFS general substrate transporter"/>
    <property type="match status" value="1"/>
</dbReference>
<keyword evidence="8" id="KW-1185">Reference proteome</keyword>
<evidence type="ECO:0000256" key="4">
    <source>
        <dbReference type="ARBA" id="ARBA00022989"/>
    </source>
</evidence>
<comment type="subcellular location">
    <subcellularLocation>
        <location evidence="1">Cell membrane</location>
        <topology evidence="1">Multi-pass membrane protein</topology>
    </subcellularLocation>
</comment>
<name>A0A927CWA7_9BACI</name>
<gene>
    <name evidence="7" type="ORF">IEO70_06125</name>
</gene>
<proteinExistence type="predicted"/>
<evidence type="ECO:0000256" key="6">
    <source>
        <dbReference type="SAM" id="Phobius"/>
    </source>
</evidence>
<feature type="transmembrane region" description="Helical" evidence="6">
    <location>
        <begin position="101"/>
        <end position="123"/>
    </location>
</feature>
<dbReference type="InterPro" id="IPR036259">
    <property type="entry name" value="MFS_trans_sf"/>
</dbReference>
<feature type="transmembrane region" description="Helical" evidence="6">
    <location>
        <begin position="248"/>
        <end position="268"/>
    </location>
</feature>
<keyword evidence="5 6" id="KW-0472">Membrane</keyword>
<dbReference type="GO" id="GO:0005886">
    <property type="term" value="C:plasma membrane"/>
    <property type="evidence" value="ECO:0007669"/>
    <property type="project" value="UniProtKB-SubCell"/>
</dbReference>
<evidence type="ECO:0000313" key="7">
    <source>
        <dbReference type="EMBL" id="MBD3107937.1"/>
    </source>
</evidence>
<keyword evidence="4 6" id="KW-1133">Transmembrane helix</keyword>
<evidence type="ECO:0000256" key="3">
    <source>
        <dbReference type="ARBA" id="ARBA00022692"/>
    </source>
</evidence>
<dbReference type="Pfam" id="PF07690">
    <property type="entry name" value="MFS_1"/>
    <property type="match status" value="1"/>
</dbReference>